<dbReference type="AlphaFoldDB" id="A0A067TBL8"/>
<accession>A0A067TBL8</accession>
<evidence type="ECO:0000313" key="2">
    <source>
        <dbReference type="EMBL" id="KDR77294.1"/>
    </source>
</evidence>
<evidence type="ECO:0000313" key="3">
    <source>
        <dbReference type="Proteomes" id="UP000027222"/>
    </source>
</evidence>
<organism evidence="2 3">
    <name type="scientific">Galerina marginata (strain CBS 339.88)</name>
    <dbReference type="NCBI Taxonomy" id="685588"/>
    <lineage>
        <taxon>Eukaryota</taxon>
        <taxon>Fungi</taxon>
        <taxon>Dikarya</taxon>
        <taxon>Basidiomycota</taxon>
        <taxon>Agaricomycotina</taxon>
        <taxon>Agaricomycetes</taxon>
        <taxon>Agaricomycetidae</taxon>
        <taxon>Agaricales</taxon>
        <taxon>Agaricineae</taxon>
        <taxon>Strophariaceae</taxon>
        <taxon>Galerina</taxon>
    </lineage>
</organism>
<reference evidence="3" key="1">
    <citation type="journal article" date="2014" name="Proc. Natl. Acad. Sci. U.S.A.">
        <title>Extensive sampling of basidiomycete genomes demonstrates inadequacy of the white-rot/brown-rot paradigm for wood decay fungi.</title>
        <authorList>
            <person name="Riley R."/>
            <person name="Salamov A.A."/>
            <person name="Brown D.W."/>
            <person name="Nagy L.G."/>
            <person name="Floudas D."/>
            <person name="Held B.W."/>
            <person name="Levasseur A."/>
            <person name="Lombard V."/>
            <person name="Morin E."/>
            <person name="Otillar R."/>
            <person name="Lindquist E.A."/>
            <person name="Sun H."/>
            <person name="LaButti K.M."/>
            <person name="Schmutz J."/>
            <person name="Jabbour D."/>
            <person name="Luo H."/>
            <person name="Baker S.E."/>
            <person name="Pisabarro A.G."/>
            <person name="Walton J.D."/>
            <person name="Blanchette R.A."/>
            <person name="Henrissat B."/>
            <person name="Martin F."/>
            <person name="Cullen D."/>
            <person name="Hibbett D.S."/>
            <person name="Grigoriev I.V."/>
        </authorList>
    </citation>
    <scope>NUCLEOTIDE SEQUENCE [LARGE SCALE GENOMIC DNA]</scope>
    <source>
        <strain evidence="3">CBS 339.88</strain>
    </source>
</reference>
<keyword evidence="3" id="KW-1185">Reference proteome</keyword>
<feature type="region of interest" description="Disordered" evidence="1">
    <location>
        <begin position="134"/>
        <end position="162"/>
    </location>
</feature>
<dbReference type="HOGENOM" id="CLU_027435_0_0_1"/>
<name>A0A067TBL8_GALM3</name>
<gene>
    <name evidence="2" type="ORF">GALMADRAFT_225410</name>
</gene>
<proteinExistence type="predicted"/>
<dbReference type="OrthoDB" id="3143319at2759"/>
<protein>
    <submittedName>
        <fullName evidence="2">Uncharacterized protein</fullName>
    </submittedName>
</protein>
<dbReference type="EMBL" id="KL142377">
    <property type="protein sequence ID" value="KDR77294.1"/>
    <property type="molecule type" value="Genomic_DNA"/>
</dbReference>
<sequence length="379" mass="42059">MPSQNTPERQFGRYSDLSFTVHEYHNPASDVRTTQEVLLENAYQLVKASVSVNAEWSYVKCIPGSYGVQGTAIGGNCYVFNASPPNILSEKGRAKEIKEWGSSVTEDEVFNMDDLEEFTGSGYGHILEGKTAAHVSSVNSQSSKKRENNASPENEPEPKKRKLHVGSLYNVIPQPHMHPSPFSPSEARTKGKPYKRVDPIFISPYTTLSSSDDTRWAWLIPVRGAFRWEHCTSGEFLDNSHLLPIPPTPGSPDRVSWTEASLRGFWQFLLDLRNVGSLGSLGISFHAARDKPSQASKFSASDSILTPSRATLDTSLNPSSQTSMVDYIKVYHDAPKALYVRYALDIWQYRKTSGDDKIRVLKGARLVLVDEASQGIAVS</sequence>
<dbReference type="STRING" id="685588.A0A067TBL8"/>
<dbReference type="Proteomes" id="UP000027222">
    <property type="component" value="Unassembled WGS sequence"/>
</dbReference>
<evidence type="ECO:0000256" key="1">
    <source>
        <dbReference type="SAM" id="MobiDB-lite"/>
    </source>
</evidence>